<sequence>TSNEIRRTRKIAINATIHPDLLSCLKRMITLEEIRTGRKGGGNNDDVRGQTSTFVKPDPTRQNKNWVDELIVQKDANREYLSRKQELDKHVLFCGPPGTGKSFFAEDIEKQQKVFKEAKELLKLNEALGETKPIAIIIEEIDSVGTKDLTGVNSSSKVEVDGLLKIFDEINRENLNIIVIGTTNNPEVLNEGLVRPGRLGRRIYVNYPTKEETKKMVDYLQKAITETLAIKVKENDSKIMLDSQIFKEDLRKILQNRVDDRENNAQDKYSKLLREGGLFFYGTTKGSFILPPAGYALWKNIQSVLDKKFAARGVQNVLLPTLIPLDLLEKEKKHIAGFSPECFYIEKI</sequence>
<feature type="domain" description="AAA+ ATPase" evidence="2">
    <location>
        <begin position="87"/>
        <end position="209"/>
    </location>
</feature>
<dbReference type="OrthoDB" id="2427229at2759"/>
<dbReference type="Gene3D" id="3.30.930.10">
    <property type="entry name" value="Bira Bifunctional Protein, Domain 2"/>
    <property type="match status" value="1"/>
</dbReference>
<dbReference type="Proteomes" id="UP000789570">
    <property type="component" value="Unassembled WGS sequence"/>
</dbReference>
<protein>
    <submittedName>
        <fullName evidence="3">15630_t:CDS:1</fullName>
    </submittedName>
</protein>
<name>A0A9N9IW26_9GLOM</name>
<feature type="non-terminal residue" evidence="3">
    <location>
        <position position="1"/>
    </location>
</feature>
<accession>A0A9N9IW26</accession>
<evidence type="ECO:0000256" key="1">
    <source>
        <dbReference type="SAM" id="MobiDB-lite"/>
    </source>
</evidence>
<dbReference type="PANTHER" id="PTHR23076">
    <property type="entry name" value="METALLOPROTEASE M41 FTSH"/>
    <property type="match status" value="1"/>
</dbReference>
<gene>
    <name evidence="3" type="ORF">FCALED_LOCUS16374</name>
</gene>
<dbReference type="GO" id="GO:0005524">
    <property type="term" value="F:ATP binding"/>
    <property type="evidence" value="ECO:0007669"/>
    <property type="project" value="InterPro"/>
</dbReference>
<dbReference type="SUPFAM" id="SSF52540">
    <property type="entry name" value="P-loop containing nucleoside triphosphate hydrolases"/>
    <property type="match status" value="1"/>
</dbReference>
<evidence type="ECO:0000259" key="2">
    <source>
        <dbReference type="SMART" id="SM00382"/>
    </source>
</evidence>
<reference evidence="3" key="1">
    <citation type="submission" date="2021-06" db="EMBL/GenBank/DDBJ databases">
        <authorList>
            <person name="Kallberg Y."/>
            <person name="Tangrot J."/>
            <person name="Rosling A."/>
        </authorList>
    </citation>
    <scope>NUCLEOTIDE SEQUENCE</scope>
    <source>
        <strain evidence="3">UK204</strain>
    </source>
</reference>
<dbReference type="EMBL" id="CAJVPQ010018764">
    <property type="protein sequence ID" value="CAG8752353.1"/>
    <property type="molecule type" value="Genomic_DNA"/>
</dbReference>
<dbReference type="SMART" id="SM00382">
    <property type="entry name" value="AAA"/>
    <property type="match status" value="1"/>
</dbReference>
<dbReference type="Gene3D" id="3.40.50.300">
    <property type="entry name" value="P-loop containing nucleotide triphosphate hydrolases"/>
    <property type="match status" value="2"/>
</dbReference>
<dbReference type="CDD" id="cd19481">
    <property type="entry name" value="RecA-like_protease"/>
    <property type="match status" value="1"/>
</dbReference>
<organism evidence="3 4">
    <name type="scientific">Funneliformis caledonium</name>
    <dbReference type="NCBI Taxonomy" id="1117310"/>
    <lineage>
        <taxon>Eukaryota</taxon>
        <taxon>Fungi</taxon>
        <taxon>Fungi incertae sedis</taxon>
        <taxon>Mucoromycota</taxon>
        <taxon>Glomeromycotina</taxon>
        <taxon>Glomeromycetes</taxon>
        <taxon>Glomerales</taxon>
        <taxon>Glomeraceae</taxon>
        <taxon>Funneliformis</taxon>
    </lineage>
</organism>
<keyword evidence="4" id="KW-1185">Reference proteome</keyword>
<dbReference type="AlphaFoldDB" id="A0A9N9IW26"/>
<dbReference type="InterPro" id="IPR027417">
    <property type="entry name" value="P-loop_NTPase"/>
</dbReference>
<dbReference type="SUPFAM" id="SSF55681">
    <property type="entry name" value="Class II aaRS and biotin synthetases"/>
    <property type="match status" value="1"/>
</dbReference>
<dbReference type="GO" id="GO:0004176">
    <property type="term" value="F:ATP-dependent peptidase activity"/>
    <property type="evidence" value="ECO:0007669"/>
    <property type="project" value="TreeGrafter"/>
</dbReference>
<dbReference type="PANTHER" id="PTHR23076:SF97">
    <property type="entry name" value="ATP-DEPENDENT ZINC METALLOPROTEASE YME1L1"/>
    <property type="match status" value="1"/>
</dbReference>
<comment type="caution">
    <text evidence="3">The sequence shown here is derived from an EMBL/GenBank/DDBJ whole genome shotgun (WGS) entry which is preliminary data.</text>
</comment>
<dbReference type="InterPro" id="IPR003593">
    <property type="entry name" value="AAA+_ATPase"/>
</dbReference>
<feature type="non-terminal residue" evidence="3">
    <location>
        <position position="348"/>
    </location>
</feature>
<dbReference type="GO" id="GO:0016887">
    <property type="term" value="F:ATP hydrolysis activity"/>
    <property type="evidence" value="ECO:0007669"/>
    <property type="project" value="InterPro"/>
</dbReference>
<dbReference type="InterPro" id="IPR045864">
    <property type="entry name" value="aa-tRNA-synth_II/BPL/LPL"/>
</dbReference>
<dbReference type="InterPro" id="IPR003959">
    <property type="entry name" value="ATPase_AAA_core"/>
</dbReference>
<evidence type="ECO:0000313" key="3">
    <source>
        <dbReference type="EMBL" id="CAG8752353.1"/>
    </source>
</evidence>
<feature type="region of interest" description="Disordered" evidence="1">
    <location>
        <begin position="36"/>
        <end position="59"/>
    </location>
</feature>
<proteinExistence type="predicted"/>
<dbReference type="Pfam" id="PF00004">
    <property type="entry name" value="AAA"/>
    <property type="match status" value="1"/>
</dbReference>
<dbReference type="GO" id="GO:0006508">
    <property type="term" value="P:proteolysis"/>
    <property type="evidence" value="ECO:0007669"/>
    <property type="project" value="TreeGrafter"/>
</dbReference>
<feature type="compositionally biased region" description="Polar residues" evidence="1">
    <location>
        <begin position="49"/>
        <end position="59"/>
    </location>
</feature>
<evidence type="ECO:0000313" key="4">
    <source>
        <dbReference type="Proteomes" id="UP000789570"/>
    </source>
</evidence>